<evidence type="ECO:0000313" key="2">
    <source>
        <dbReference type="WBParaSite" id="maker-uti_cns_0003084-snap-gene-0.5-mRNA-1"/>
    </source>
</evidence>
<organism evidence="1 2">
    <name type="scientific">Macrostomum lignano</name>
    <dbReference type="NCBI Taxonomy" id="282301"/>
    <lineage>
        <taxon>Eukaryota</taxon>
        <taxon>Metazoa</taxon>
        <taxon>Spiralia</taxon>
        <taxon>Lophotrochozoa</taxon>
        <taxon>Platyhelminthes</taxon>
        <taxon>Rhabditophora</taxon>
        <taxon>Macrostomorpha</taxon>
        <taxon>Macrostomida</taxon>
        <taxon>Macrostomidae</taxon>
        <taxon>Macrostomum</taxon>
    </lineage>
</organism>
<dbReference type="WBParaSite" id="maker-uti_cns_0003084-snap-gene-0.5-mRNA-1">
    <property type="protein sequence ID" value="maker-uti_cns_0003084-snap-gene-0.5-mRNA-1"/>
    <property type="gene ID" value="maker-uti_cns_0003084-snap-gene-0.5"/>
</dbReference>
<accession>A0A1I8GTA9</accession>
<sequence>MLTDRSITRGSGYHLTGRLTAGYSTLQPPSAAATQETIAQFRLPKLPAEPPATKLTRRKATKFGAETSGVYTRYGFVADSQVQPESSWNKRAAIYPGPTFNEAVVAPVWSPLMTRLQADQEADQTRTGLFTDRPAVSCEHRADTMTYSAFGRSLSRGVSNVGTGRGGSADEQQAKRLRMENERKAGVQWVMKPLRQFQVDRKGQQRNQGPFSREFVVHARAPHSWMRLKWGPHY</sequence>
<dbReference type="Proteomes" id="UP000095280">
    <property type="component" value="Unplaced"/>
</dbReference>
<name>A0A1I8GTA9_9PLAT</name>
<reference evidence="2" key="1">
    <citation type="submission" date="2016-11" db="UniProtKB">
        <authorList>
            <consortium name="WormBaseParasite"/>
        </authorList>
    </citation>
    <scope>IDENTIFICATION</scope>
</reference>
<dbReference type="AlphaFoldDB" id="A0A1I8GTA9"/>
<keyword evidence="1" id="KW-1185">Reference proteome</keyword>
<protein>
    <submittedName>
        <fullName evidence="2">Uncharacterized protein</fullName>
    </submittedName>
</protein>
<evidence type="ECO:0000313" key="1">
    <source>
        <dbReference type="Proteomes" id="UP000095280"/>
    </source>
</evidence>
<dbReference type="OrthoDB" id="6147043at2759"/>
<proteinExistence type="predicted"/>